<protein>
    <submittedName>
        <fullName evidence="1">Uncharacterized protein</fullName>
    </submittedName>
</protein>
<organism evidence="1">
    <name type="scientific">marine sediment metagenome</name>
    <dbReference type="NCBI Taxonomy" id="412755"/>
    <lineage>
        <taxon>unclassified sequences</taxon>
        <taxon>metagenomes</taxon>
        <taxon>ecological metagenomes</taxon>
    </lineage>
</organism>
<sequence length="56" mass="6715">MKDRTTDKFWFPWWPDKWIFGSVRIEFSPAERGMWVDMLSLASKDNGHIRANEETP</sequence>
<dbReference type="EMBL" id="BARV01008454">
    <property type="protein sequence ID" value="GAI03977.1"/>
    <property type="molecule type" value="Genomic_DNA"/>
</dbReference>
<reference evidence="1" key="1">
    <citation type="journal article" date="2014" name="Front. Microbiol.">
        <title>High frequency of phylogenetically diverse reductive dehalogenase-homologous genes in deep subseafloor sedimentary metagenomes.</title>
        <authorList>
            <person name="Kawai M."/>
            <person name="Futagami T."/>
            <person name="Toyoda A."/>
            <person name="Takaki Y."/>
            <person name="Nishi S."/>
            <person name="Hori S."/>
            <person name="Arai W."/>
            <person name="Tsubouchi T."/>
            <person name="Morono Y."/>
            <person name="Uchiyama I."/>
            <person name="Ito T."/>
            <person name="Fujiyama A."/>
            <person name="Inagaki F."/>
            <person name="Takami H."/>
        </authorList>
    </citation>
    <scope>NUCLEOTIDE SEQUENCE</scope>
    <source>
        <strain evidence="1">Expedition CK06-06</strain>
    </source>
</reference>
<dbReference type="AlphaFoldDB" id="X1KAE0"/>
<accession>X1KAE0</accession>
<name>X1KAE0_9ZZZZ</name>
<evidence type="ECO:0000313" key="1">
    <source>
        <dbReference type="EMBL" id="GAI03977.1"/>
    </source>
</evidence>
<proteinExistence type="predicted"/>
<comment type="caution">
    <text evidence="1">The sequence shown here is derived from an EMBL/GenBank/DDBJ whole genome shotgun (WGS) entry which is preliminary data.</text>
</comment>
<gene>
    <name evidence="1" type="ORF">S06H3_16989</name>
</gene>
<feature type="non-terminal residue" evidence="1">
    <location>
        <position position="56"/>
    </location>
</feature>